<dbReference type="InterPro" id="IPR001128">
    <property type="entry name" value="Cyt_P450"/>
</dbReference>
<dbReference type="InterPro" id="IPR036396">
    <property type="entry name" value="Cyt_P450_sf"/>
</dbReference>
<feature type="binding site" description="axial binding residue" evidence="5">
    <location>
        <position position="430"/>
    </location>
    <ligand>
        <name>heme</name>
        <dbReference type="ChEBI" id="CHEBI:30413"/>
    </ligand>
    <ligandPart>
        <name>Fe</name>
        <dbReference type="ChEBI" id="CHEBI:18248"/>
    </ligandPart>
</feature>
<evidence type="ECO:0000256" key="3">
    <source>
        <dbReference type="ARBA" id="ARBA00023004"/>
    </source>
</evidence>
<dbReference type="EMBL" id="JAHRHJ020000007">
    <property type="protein sequence ID" value="KAH9307399.1"/>
    <property type="molecule type" value="Genomic_DNA"/>
</dbReference>
<dbReference type="GO" id="GO:0004497">
    <property type="term" value="F:monooxygenase activity"/>
    <property type="evidence" value="ECO:0007669"/>
    <property type="project" value="UniProtKB-KW"/>
</dbReference>
<comment type="caution">
    <text evidence="8">The sequence shown here is derived from an EMBL/GenBank/DDBJ whole genome shotgun (WGS) entry which is preliminary data.</text>
</comment>
<dbReference type="PANTHER" id="PTHR24286">
    <property type="entry name" value="CYTOCHROME P450 26"/>
    <property type="match status" value="1"/>
</dbReference>
<dbReference type="PANTHER" id="PTHR24286:SF12">
    <property type="entry name" value="CYTOCHROME P450 FAMILY PROTEIN, EXPRESSED"/>
    <property type="match status" value="1"/>
</dbReference>
<proteinExistence type="inferred from homology"/>
<evidence type="ECO:0000313" key="9">
    <source>
        <dbReference type="Proteomes" id="UP000824469"/>
    </source>
</evidence>
<dbReference type="OMA" id="FCNICDM"/>
<keyword evidence="6" id="KW-0503">Monooxygenase</keyword>
<sequence>MDTMWVLLLGFLPLLIWVLRSVNEWRYCHPHLISKNGGKLPPGHMGWPIIGELLEFLWYFKFTDKPDEFIWKRNLKYGDTGIYRTHLFGSPSVISCSPETNRFVMGTGTEDGSFIAGWPAPKLLGEKSIIMVEGLHHKRLRRALLEAINRPQSLQNIFISLQPAFKEAFQNWTAKGTINTADEIRALSFSNICSFLLSFQRGPMLGSMETMYRGLLAGLRAQPINIPGTAFHYAIKCRKKLSAIIQSEIQNRKAYTGSAKTDFLQDLMDSVDSNGGKLGEEEILDTITSLILGGYESTASSMTWALYYLSKYPKVLCKLKEENYTILKEKGEDKLLNYDDVKKMTYTSKVIDEVIRLANVAHFMFRTVAKDTEFNGYKFPKGWKVIIWLRSLHVDPRYFIDPLEFNPDRWEGFMPKPGVYNVFGNGPRICPGNSLVKMELFMLLHYISIDY</sequence>
<keyword evidence="9" id="KW-1185">Reference proteome</keyword>
<evidence type="ECO:0000256" key="6">
    <source>
        <dbReference type="RuleBase" id="RU000461"/>
    </source>
</evidence>
<comment type="similarity">
    <text evidence="6">Belongs to the cytochrome P450 family.</text>
</comment>
<keyword evidence="4" id="KW-0876">Taxol biosynthesis</keyword>
<evidence type="ECO:0000256" key="1">
    <source>
        <dbReference type="ARBA" id="ARBA00005122"/>
    </source>
</evidence>
<keyword evidence="2 5" id="KW-0479">Metal-binding</keyword>
<accession>A0AA38KPH2</accession>
<dbReference type="SUPFAM" id="SSF48264">
    <property type="entry name" value="Cytochrome P450"/>
    <property type="match status" value="1"/>
</dbReference>
<protein>
    <recommendedName>
        <fullName evidence="10">Cytochrome P450</fullName>
    </recommendedName>
</protein>
<comment type="pathway">
    <text evidence="1">Alkaloid biosynthesis; taxol biosynthesis.</text>
</comment>
<dbReference type="Pfam" id="PF00067">
    <property type="entry name" value="p450"/>
    <property type="match status" value="1"/>
</dbReference>
<name>A0AA38KPH2_TAXCH</name>
<keyword evidence="6" id="KW-0560">Oxidoreductase</keyword>
<evidence type="ECO:0000256" key="7">
    <source>
        <dbReference type="SAM" id="SignalP"/>
    </source>
</evidence>
<dbReference type="Gene3D" id="1.10.630.10">
    <property type="entry name" value="Cytochrome P450"/>
    <property type="match status" value="1"/>
</dbReference>
<dbReference type="AlphaFoldDB" id="A0AA38KPH2"/>
<keyword evidence="7" id="KW-0732">Signal</keyword>
<evidence type="ECO:0000256" key="5">
    <source>
        <dbReference type="PIRSR" id="PIRSR602401-1"/>
    </source>
</evidence>
<feature type="chain" id="PRO_5041395197" description="Cytochrome P450" evidence="7">
    <location>
        <begin position="22"/>
        <end position="451"/>
    </location>
</feature>
<feature type="signal peptide" evidence="7">
    <location>
        <begin position="1"/>
        <end position="21"/>
    </location>
</feature>
<keyword evidence="3 5" id="KW-0408">Iron</keyword>
<comment type="cofactor">
    <cofactor evidence="5">
        <name>heme</name>
        <dbReference type="ChEBI" id="CHEBI:30413"/>
    </cofactor>
</comment>
<dbReference type="PROSITE" id="PS00086">
    <property type="entry name" value="CYTOCHROME_P450"/>
    <property type="match status" value="1"/>
</dbReference>
<evidence type="ECO:0008006" key="10">
    <source>
        <dbReference type="Google" id="ProtNLM"/>
    </source>
</evidence>
<dbReference type="GO" id="GO:0016125">
    <property type="term" value="P:sterol metabolic process"/>
    <property type="evidence" value="ECO:0007669"/>
    <property type="project" value="TreeGrafter"/>
</dbReference>
<dbReference type="Proteomes" id="UP000824469">
    <property type="component" value="Unassembled WGS sequence"/>
</dbReference>
<reference evidence="8 9" key="1">
    <citation type="journal article" date="2021" name="Nat. Plants">
        <title>The Taxus genome provides insights into paclitaxel biosynthesis.</title>
        <authorList>
            <person name="Xiong X."/>
            <person name="Gou J."/>
            <person name="Liao Q."/>
            <person name="Li Y."/>
            <person name="Zhou Q."/>
            <person name="Bi G."/>
            <person name="Li C."/>
            <person name="Du R."/>
            <person name="Wang X."/>
            <person name="Sun T."/>
            <person name="Guo L."/>
            <person name="Liang H."/>
            <person name="Lu P."/>
            <person name="Wu Y."/>
            <person name="Zhang Z."/>
            <person name="Ro D.K."/>
            <person name="Shang Y."/>
            <person name="Huang S."/>
            <person name="Yan J."/>
        </authorList>
    </citation>
    <scope>NUCLEOTIDE SEQUENCE [LARGE SCALE GENOMIC DNA]</scope>
    <source>
        <strain evidence="8">Ta-2019</strain>
    </source>
</reference>
<keyword evidence="5 6" id="KW-0349">Heme</keyword>
<dbReference type="PRINTS" id="PR00385">
    <property type="entry name" value="P450"/>
</dbReference>
<gene>
    <name evidence="8" type="ORF">KI387_035310</name>
</gene>
<organism evidence="8 9">
    <name type="scientific">Taxus chinensis</name>
    <name type="common">Chinese yew</name>
    <name type="synonym">Taxus wallichiana var. chinensis</name>
    <dbReference type="NCBI Taxonomy" id="29808"/>
    <lineage>
        <taxon>Eukaryota</taxon>
        <taxon>Viridiplantae</taxon>
        <taxon>Streptophyta</taxon>
        <taxon>Embryophyta</taxon>
        <taxon>Tracheophyta</taxon>
        <taxon>Spermatophyta</taxon>
        <taxon>Pinopsida</taxon>
        <taxon>Pinidae</taxon>
        <taxon>Conifers II</taxon>
        <taxon>Cupressales</taxon>
        <taxon>Taxaceae</taxon>
        <taxon>Taxus</taxon>
    </lineage>
</organism>
<evidence type="ECO:0000313" key="8">
    <source>
        <dbReference type="EMBL" id="KAH9307399.1"/>
    </source>
</evidence>
<dbReference type="GO" id="GO:0016705">
    <property type="term" value="F:oxidoreductase activity, acting on paired donors, with incorporation or reduction of molecular oxygen"/>
    <property type="evidence" value="ECO:0007669"/>
    <property type="project" value="InterPro"/>
</dbReference>
<dbReference type="InterPro" id="IPR017972">
    <property type="entry name" value="Cyt_P450_CS"/>
</dbReference>
<dbReference type="InterPro" id="IPR002401">
    <property type="entry name" value="Cyt_P450_E_grp-I"/>
</dbReference>
<dbReference type="GO" id="GO:0016132">
    <property type="term" value="P:brassinosteroid biosynthetic process"/>
    <property type="evidence" value="ECO:0007669"/>
    <property type="project" value="TreeGrafter"/>
</dbReference>
<feature type="non-terminal residue" evidence="8">
    <location>
        <position position="1"/>
    </location>
</feature>
<dbReference type="GO" id="GO:0020037">
    <property type="term" value="F:heme binding"/>
    <property type="evidence" value="ECO:0007669"/>
    <property type="project" value="InterPro"/>
</dbReference>
<dbReference type="GO" id="GO:0042617">
    <property type="term" value="P:paclitaxel biosynthetic process"/>
    <property type="evidence" value="ECO:0007669"/>
    <property type="project" value="UniProtKB-KW"/>
</dbReference>
<dbReference type="GO" id="GO:0005506">
    <property type="term" value="F:iron ion binding"/>
    <property type="evidence" value="ECO:0007669"/>
    <property type="project" value="InterPro"/>
</dbReference>
<dbReference type="GO" id="GO:0010268">
    <property type="term" value="P:brassinosteroid homeostasis"/>
    <property type="evidence" value="ECO:0007669"/>
    <property type="project" value="TreeGrafter"/>
</dbReference>
<dbReference type="PRINTS" id="PR00463">
    <property type="entry name" value="EP450I"/>
</dbReference>
<evidence type="ECO:0000256" key="2">
    <source>
        <dbReference type="ARBA" id="ARBA00022723"/>
    </source>
</evidence>
<evidence type="ECO:0000256" key="4">
    <source>
        <dbReference type="ARBA" id="ARBA00023059"/>
    </source>
</evidence>